<dbReference type="PROSITE" id="PS51257">
    <property type="entry name" value="PROKAR_LIPOPROTEIN"/>
    <property type="match status" value="1"/>
</dbReference>
<dbReference type="InterPro" id="IPR029068">
    <property type="entry name" value="Glyas_Bleomycin-R_OHBP_Dase"/>
</dbReference>
<evidence type="ECO:0000259" key="2">
    <source>
        <dbReference type="PROSITE" id="PS51819"/>
    </source>
</evidence>
<evidence type="ECO:0000256" key="1">
    <source>
        <dbReference type="SAM" id="SignalP"/>
    </source>
</evidence>
<reference evidence="3 4" key="1">
    <citation type="submission" date="2019-09" db="EMBL/GenBank/DDBJ databases">
        <authorList>
            <person name="Kevbrin V."/>
            <person name="Grouzdev D.S."/>
        </authorList>
    </citation>
    <scope>NUCLEOTIDE SEQUENCE [LARGE SCALE GENOMIC DNA]</scope>
    <source>
        <strain evidence="3 4">G-192</strain>
    </source>
</reference>
<dbReference type="EMBL" id="VWOJ01000001">
    <property type="protein sequence ID" value="KAA5804495.1"/>
    <property type="molecule type" value="Genomic_DNA"/>
</dbReference>
<feature type="domain" description="VOC" evidence="2">
    <location>
        <begin position="201"/>
        <end position="352"/>
    </location>
</feature>
<organism evidence="3 4">
    <name type="scientific">Alkalicaulis satelles</name>
    <dbReference type="NCBI Taxonomy" id="2609175"/>
    <lineage>
        <taxon>Bacteria</taxon>
        <taxon>Pseudomonadati</taxon>
        <taxon>Pseudomonadota</taxon>
        <taxon>Alphaproteobacteria</taxon>
        <taxon>Maricaulales</taxon>
        <taxon>Maricaulaceae</taxon>
        <taxon>Alkalicaulis</taxon>
    </lineage>
</organism>
<proteinExistence type="predicted"/>
<evidence type="ECO:0000313" key="3">
    <source>
        <dbReference type="EMBL" id="KAA5804495.1"/>
    </source>
</evidence>
<sequence>MIRRWLAGLAAAVVCACGGPQAEGTGQAVAGAAPAFIAETGRGWQEVVVSVRDLAPIRDFMIEVAGYEVRAEGVLAPQWLEAWGLEGASGAYALMASPGKDVGWVRLVRFDGVEQDLIRPGAQVWDQGGLFSLMVRAEEADEVMDAAHARGWSVFNRPQVFDFGGLLIKNVVARLPDGVNLAVYSRVHPPIEGWDDLAGFSYPFNTMAMVHDLAAERAFFVEGLGFEPFWEGDYIDPEPVSTNHGLPNNLSHVIPRRTAILQQRPGEDGRIELMHFDGLEGDDFSDRARPPHLGILAVRLPVADLDAALARLAGQGVSPDAGPVPFALDPYGEVRWAAVSSPSGIIVELLEQP</sequence>
<feature type="chain" id="PRO_5024365191" description="VOC domain-containing protein" evidence="1">
    <location>
        <begin position="23"/>
        <end position="353"/>
    </location>
</feature>
<gene>
    <name evidence="3" type="ORF">F1654_00340</name>
</gene>
<comment type="caution">
    <text evidence="3">The sequence shown here is derived from an EMBL/GenBank/DDBJ whole genome shotgun (WGS) entry which is preliminary data.</text>
</comment>
<dbReference type="InterPro" id="IPR037523">
    <property type="entry name" value="VOC_core"/>
</dbReference>
<dbReference type="PROSITE" id="PS51819">
    <property type="entry name" value="VOC"/>
    <property type="match status" value="2"/>
</dbReference>
<evidence type="ECO:0000313" key="4">
    <source>
        <dbReference type="Proteomes" id="UP000325122"/>
    </source>
</evidence>
<dbReference type="Proteomes" id="UP000325122">
    <property type="component" value="Unassembled WGS sequence"/>
</dbReference>
<keyword evidence="4" id="KW-1185">Reference proteome</keyword>
<feature type="signal peptide" evidence="1">
    <location>
        <begin position="1"/>
        <end position="22"/>
    </location>
</feature>
<feature type="domain" description="VOC" evidence="2">
    <location>
        <begin position="43"/>
        <end position="186"/>
    </location>
</feature>
<name>A0A5M6ZKK0_9PROT</name>
<accession>A0A5M6ZKK0</accession>
<dbReference type="SUPFAM" id="SSF54593">
    <property type="entry name" value="Glyoxalase/Bleomycin resistance protein/Dihydroxybiphenyl dioxygenase"/>
    <property type="match status" value="2"/>
</dbReference>
<dbReference type="RefSeq" id="WP_150021526.1">
    <property type="nucleotide sequence ID" value="NZ_VWOJ01000001.1"/>
</dbReference>
<dbReference type="InterPro" id="IPR004360">
    <property type="entry name" value="Glyas_Fos-R_dOase_dom"/>
</dbReference>
<dbReference type="Gene3D" id="3.10.180.10">
    <property type="entry name" value="2,3-Dihydroxybiphenyl 1,2-Dioxygenase, domain 1"/>
    <property type="match status" value="2"/>
</dbReference>
<keyword evidence="1" id="KW-0732">Signal</keyword>
<protein>
    <recommendedName>
        <fullName evidence="2">VOC domain-containing protein</fullName>
    </recommendedName>
</protein>
<dbReference type="AlphaFoldDB" id="A0A5M6ZKK0"/>
<dbReference type="Pfam" id="PF00903">
    <property type="entry name" value="Glyoxalase"/>
    <property type="match status" value="1"/>
</dbReference>